<dbReference type="InterPro" id="IPR001915">
    <property type="entry name" value="Peptidase_M48"/>
</dbReference>
<evidence type="ECO:0000259" key="8">
    <source>
        <dbReference type="Pfam" id="PF01435"/>
    </source>
</evidence>
<comment type="caution">
    <text evidence="9">The sequence shown here is derived from an EMBL/GenBank/DDBJ whole genome shotgun (WGS) entry which is preliminary data.</text>
</comment>
<evidence type="ECO:0000256" key="3">
    <source>
        <dbReference type="ARBA" id="ARBA00022801"/>
    </source>
</evidence>
<proteinExistence type="inferred from homology"/>
<dbReference type="Proteomes" id="UP001170379">
    <property type="component" value="Unassembled WGS sequence"/>
</dbReference>
<dbReference type="RefSeq" id="WP_026936992.1">
    <property type="nucleotide sequence ID" value="NZ_CP028426.1"/>
</dbReference>
<feature type="transmembrane region" description="Helical" evidence="7">
    <location>
        <begin position="34"/>
        <end position="60"/>
    </location>
</feature>
<accession>A0ABT7C8Y0</accession>
<dbReference type="PANTHER" id="PTHR34978:SF3">
    <property type="entry name" value="SLR0241 PROTEIN"/>
    <property type="match status" value="1"/>
</dbReference>
<dbReference type="Pfam" id="PF01435">
    <property type="entry name" value="Peptidase_M48"/>
    <property type="match status" value="1"/>
</dbReference>
<keyword evidence="7" id="KW-0472">Membrane</keyword>
<evidence type="ECO:0000313" key="9">
    <source>
        <dbReference type="EMBL" id="MDJ1371620.1"/>
    </source>
</evidence>
<comment type="cofactor">
    <cofactor evidence="6">
        <name>Zn(2+)</name>
        <dbReference type="ChEBI" id="CHEBI:29105"/>
    </cofactor>
    <text evidence="6">Binds 1 zinc ion per subunit.</text>
</comment>
<reference evidence="9" key="1">
    <citation type="submission" date="2018-03" db="EMBL/GenBank/DDBJ databases">
        <authorList>
            <person name="Nunes O.C."/>
            <person name="Lopes A.R."/>
            <person name="Froufe H."/>
            <person name="Munoz-Merida A."/>
            <person name="Barroso C."/>
            <person name="Egas C."/>
        </authorList>
    </citation>
    <scope>NUCLEOTIDE SEQUENCE</scope>
    <source>
        <strain evidence="9">ON4</strain>
    </source>
</reference>
<keyword evidence="4 6" id="KW-0862">Zinc</keyword>
<evidence type="ECO:0000313" key="10">
    <source>
        <dbReference type="Proteomes" id="UP001170379"/>
    </source>
</evidence>
<dbReference type="CDD" id="cd07326">
    <property type="entry name" value="M56_BlaR1_MecR1_like"/>
    <property type="match status" value="1"/>
</dbReference>
<keyword evidence="2" id="KW-0479">Metal-binding</keyword>
<evidence type="ECO:0000256" key="5">
    <source>
        <dbReference type="ARBA" id="ARBA00023049"/>
    </source>
</evidence>
<keyword evidence="10" id="KW-1185">Reference proteome</keyword>
<feature type="transmembrane region" description="Helical" evidence="7">
    <location>
        <begin position="313"/>
        <end position="334"/>
    </location>
</feature>
<keyword evidence="7" id="KW-1133">Transmembrane helix</keyword>
<dbReference type="PANTHER" id="PTHR34978">
    <property type="entry name" value="POSSIBLE SENSOR-TRANSDUCER PROTEIN BLAR"/>
    <property type="match status" value="1"/>
</dbReference>
<comment type="similarity">
    <text evidence="6">Belongs to the peptidase M48 family.</text>
</comment>
<organism evidence="9 10">
    <name type="scientific">Gulosibacter molinativorax</name>
    <dbReference type="NCBI Taxonomy" id="256821"/>
    <lineage>
        <taxon>Bacteria</taxon>
        <taxon>Bacillati</taxon>
        <taxon>Actinomycetota</taxon>
        <taxon>Actinomycetes</taxon>
        <taxon>Micrococcales</taxon>
        <taxon>Microbacteriaceae</taxon>
        <taxon>Gulosibacter</taxon>
    </lineage>
</organism>
<keyword evidence="7" id="KW-0812">Transmembrane</keyword>
<name>A0ABT7C8Y0_9MICO</name>
<evidence type="ECO:0000256" key="1">
    <source>
        <dbReference type="ARBA" id="ARBA00022670"/>
    </source>
</evidence>
<feature type="domain" description="Peptidase M48" evidence="8">
    <location>
        <begin position="150"/>
        <end position="210"/>
    </location>
</feature>
<keyword evidence="3 6" id="KW-0378">Hydrolase</keyword>
<keyword evidence="1 6" id="KW-0645">Protease</keyword>
<keyword evidence="5 6" id="KW-0482">Metalloprotease</keyword>
<evidence type="ECO:0000256" key="2">
    <source>
        <dbReference type="ARBA" id="ARBA00022723"/>
    </source>
</evidence>
<protein>
    <submittedName>
        <fullName evidence="9">M56 family peptidase</fullName>
    </submittedName>
</protein>
<dbReference type="Gene3D" id="3.30.2010.10">
    <property type="entry name" value="Metalloproteases ('zincins'), catalytic domain"/>
    <property type="match status" value="1"/>
</dbReference>
<dbReference type="InterPro" id="IPR052173">
    <property type="entry name" value="Beta-lactam_resp_regulator"/>
</dbReference>
<feature type="transmembrane region" description="Helical" evidence="7">
    <location>
        <begin position="97"/>
        <end position="116"/>
    </location>
</feature>
<evidence type="ECO:0000256" key="6">
    <source>
        <dbReference type="RuleBase" id="RU003983"/>
    </source>
</evidence>
<reference evidence="9" key="2">
    <citation type="journal article" date="2022" name="Sci. Rep.">
        <title>In silico prediction of the enzymes involved in the degradation of the herbicide molinate by Gulosibacter molinativorax ON4T.</title>
        <authorList>
            <person name="Lopes A.R."/>
            <person name="Bunin E."/>
            <person name="Viana A.T."/>
            <person name="Froufe H."/>
            <person name="Munoz-Merida A."/>
            <person name="Pinho D."/>
            <person name="Figueiredo J."/>
            <person name="Barroso C."/>
            <person name="Vaz-Moreira I."/>
            <person name="Bellanger X."/>
            <person name="Egas C."/>
            <person name="Nunes O.C."/>
        </authorList>
    </citation>
    <scope>NUCLEOTIDE SEQUENCE</scope>
    <source>
        <strain evidence="9">ON4</strain>
    </source>
</reference>
<sequence length="335" mass="35821">MLALSFGLASLAVALAWPVPISLAGAKWTRRSPVFTLVLWQAIALAGGFSMISSLLLFGLRSFGDSLSGAAANFLARTFDGRLWVGDFPAGFGILDALALCFAAMLFAHLILNLAVTTTRTVRQHHRHRQLIELLSTPVPGRRHTHQIAVDAPFAYCLPGLMSDMTIVSEGLVRRLSPGQLGAVIAHEEAHLTQKHTVVLTVFEAWASALPWFPIASRAQASVAVLIEMLADDLALRSVSRDDLVAAIRVTALGQQDAPGAPVGAVMSASVPAPRAGWFRRTFDFLWGSAVPKTNPVEARVRRLLDAPRPLSIPARVSAIAGSGLLLVLPPLAIF</sequence>
<evidence type="ECO:0000256" key="7">
    <source>
        <dbReference type="SAM" id="Phobius"/>
    </source>
</evidence>
<dbReference type="EMBL" id="PXVD01000014">
    <property type="protein sequence ID" value="MDJ1371620.1"/>
    <property type="molecule type" value="Genomic_DNA"/>
</dbReference>
<evidence type="ECO:0000256" key="4">
    <source>
        <dbReference type="ARBA" id="ARBA00022833"/>
    </source>
</evidence>
<gene>
    <name evidence="9" type="ORF">C7K25_09615</name>
</gene>